<dbReference type="Proteomes" id="UP000617145">
    <property type="component" value="Unassembled WGS sequence"/>
</dbReference>
<organism evidence="4 5">
    <name type="scientific">Salipiger pallidus</name>
    <dbReference type="NCBI Taxonomy" id="1775170"/>
    <lineage>
        <taxon>Bacteria</taxon>
        <taxon>Pseudomonadati</taxon>
        <taxon>Pseudomonadota</taxon>
        <taxon>Alphaproteobacteria</taxon>
        <taxon>Rhodobacterales</taxon>
        <taxon>Roseobacteraceae</taxon>
        <taxon>Salipiger</taxon>
    </lineage>
</organism>
<accession>A0A8J2ZLQ8</accession>
<feature type="chain" id="PRO_5035262441" evidence="2">
    <location>
        <begin position="23"/>
        <end position="186"/>
    </location>
</feature>
<dbReference type="CDD" id="cd02966">
    <property type="entry name" value="TlpA_like_family"/>
    <property type="match status" value="1"/>
</dbReference>
<dbReference type="GO" id="GO:0016209">
    <property type="term" value="F:antioxidant activity"/>
    <property type="evidence" value="ECO:0007669"/>
    <property type="project" value="InterPro"/>
</dbReference>
<evidence type="ECO:0000259" key="3">
    <source>
        <dbReference type="PROSITE" id="PS51352"/>
    </source>
</evidence>
<dbReference type="Gene3D" id="3.40.30.10">
    <property type="entry name" value="Glutaredoxin"/>
    <property type="match status" value="1"/>
</dbReference>
<dbReference type="InterPro" id="IPR000866">
    <property type="entry name" value="AhpC/TSA"/>
</dbReference>
<dbReference type="PROSITE" id="PS00194">
    <property type="entry name" value="THIOREDOXIN_1"/>
    <property type="match status" value="1"/>
</dbReference>
<keyword evidence="1" id="KW-0676">Redox-active center</keyword>
<keyword evidence="5" id="KW-1185">Reference proteome</keyword>
<proteinExistence type="predicted"/>
<dbReference type="AlphaFoldDB" id="A0A8J2ZLQ8"/>
<name>A0A8J2ZLQ8_9RHOB</name>
<dbReference type="InterPro" id="IPR036249">
    <property type="entry name" value="Thioredoxin-like_sf"/>
</dbReference>
<evidence type="ECO:0000313" key="4">
    <source>
        <dbReference type="EMBL" id="GGG80145.1"/>
    </source>
</evidence>
<dbReference type="InterPro" id="IPR013766">
    <property type="entry name" value="Thioredoxin_domain"/>
</dbReference>
<dbReference type="PANTHER" id="PTHR42852">
    <property type="entry name" value="THIOL:DISULFIDE INTERCHANGE PROTEIN DSBE"/>
    <property type="match status" value="1"/>
</dbReference>
<dbReference type="PANTHER" id="PTHR42852:SF18">
    <property type="entry name" value="CHROMOSOME UNDETERMINED SCAFFOLD_47, WHOLE GENOME SHOTGUN SEQUENCE"/>
    <property type="match status" value="1"/>
</dbReference>
<gene>
    <name evidence="4" type="ORF">GCM10011415_31870</name>
</gene>
<protein>
    <submittedName>
        <fullName evidence="4">Thioredoxin</fullName>
    </submittedName>
</protein>
<dbReference type="GO" id="GO:0015036">
    <property type="term" value="F:disulfide oxidoreductase activity"/>
    <property type="evidence" value="ECO:0007669"/>
    <property type="project" value="UniProtKB-ARBA"/>
</dbReference>
<evidence type="ECO:0000256" key="2">
    <source>
        <dbReference type="SAM" id="SignalP"/>
    </source>
</evidence>
<dbReference type="InterPro" id="IPR017937">
    <property type="entry name" value="Thioredoxin_CS"/>
</dbReference>
<dbReference type="RefSeq" id="WP_188791215.1">
    <property type="nucleotide sequence ID" value="NZ_BMJV01000006.1"/>
</dbReference>
<reference evidence="4" key="2">
    <citation type="submission" date="2020-09" db="EMBL/GenBank/DDBJ databases">
        <authorList>
            <person name="Sun Q."/>
            <person name="Zhou Y."/>
        </authorList>
    </citation>
    <scope>NUCLEOTIDE SEQUENCE</scope>
    <source>
        <strain evidence="4">CGMCC 1.15762</strain>
    </source>
</reference>
<reference evidence="4" key="1">
    <citation type="journal article" date="2014" name="Int. J. Syst. Evol. Microbiol.">
        <title>Complete genome sequence of Corynebacterium casei LMG S-19264T (=DSM 44701T), isolated from a smear-ripened cheese.</title>
        <authorList>
            <consortium name="US DOE Joint Genome Institute (JGI-PGF)"/>
            <person name="Walter F."/>
            <person name="Albersmeier A."/>
            <person name="Kalinowski J."/>
            <person name="Ruckert C."/>
        </authorList>
    </citation>
    <scope>NUCLEOTIDE SEQUENCE</scope>
    <source>
        <strain evidence="4">CGMCC 1.15762</strain>
    </source>
</reference>
<dbReference type="Pfam" id="PF00578">
    <property type="entry name" value="AhpC-TSA"/>
    <property type="match status" value="1"/>
</dbReference>
<keyword evidence="2" id="KW-0732">Signal</keyword>
<feature type="signal peptide" evidence="2">
    <location>
        <begin position="1"/>
        <end position="22"/>
    </location>
</feature>
<evidence type="ECO:0000313" key="5">
    <source>
        <dbReference type="Proteomes" id="UP000617145"/>
    </source>
</evidence>
<dbReference type="InterPro" id="IPR050553">
    <property type="entry name" value="Thioredoxin_ResA/DsbE_sf"/>
</dbReference>
<dbReference type="PROSITE" id="PS51352">
    <property type="entry name" value="THIOREDOXIN_2"/>
    <property type="match status" value="1"/>
</dbReference>
<dbReference type="EMBL" id="BMJV01000006">
    <property type="protein sequence ID" value="GGG80145.1"/>
    <property type="molecule type" value="Genomic_DNA"/>
</dbReference>
<comment type="caution">
    <text evidence="4">The sequence shown here is derived from an EMBL/GenBank/DDBJ whole genome shotgun (WGS) entry which is preliminary data.</text>
</comment>
<sequence length="186" mass="20072">MRKLAIALLYTATAALANPALADVSEAEALRAGDMKKLNFHSEPKDAGSADFSTFEDAPLNLSDWQGKWVLVNFWATWCAPCRHEMPALSELQAELGGEDFEVVTIATGRNPPPAMEEFFDEIEVDNLPLHRDPGSKLARQMGVLGLPISVILNPEGQEVGRLTGDAEWASEDAKAVIRALIGAGS</sequence>
<evidence type="ECO:0000256" key="1">
    <source>
        <dbReference type="ARBA" id="ARBA00023284"/>
    </source>
</evidence>
<dbReference type="SUPFAM" id="SSF52833">
    <property type="entry name" value="Thioredoxin-like"/>
    <property type="match status" value="1"/>
</dbReference>
<feature type="domain" description="Thioredoxin" evidence="3">
    <location>
        <begin position="15"/>
        <end position="183"/>
    </location>
</feature>